<reference evidence="2 3" key="1">
    <citation type="submission" date="2015-08" db="EMBL/GenBank/DDBJ databases">
        <title>Genomic sequence of Lactobacillus heilongjiangensis DSM 28069, isolated from Chinese traditional pickle.</title>
        <authorList>
            <person name="Jiang X."/>
            <person name="Zheng B."/>
            <person name="Cheng H."/>
        </authorList>
    </citation>
    <scope>NUCLEOTIDE SEQUENCE [LARGE SCALE GENOMIC DNA]</scope>
    <source>
        <strain evidence="2 3">DSM 28069</strain>
    </source>
</reference>
<gene>
    <name evidence="2" type="ORF">JP39_10785</name>
</gene>
<keyword evidence="1" id="KW-0812">Transmembrane</keyword>
<organism evidence="2 3">
    <name type="scientific">Companilactobacillus heilongjiangensis</name>
    <dbReference type="NCBI Taxonomy" id="1074467"/>
    <lineage>
        <taxon>Bacteria</taxon>
        <taxon>Bacillati</taxon>
        <taxon>Bacillota</taxon>
        <taxon>Bacilli</taxon>
        <taxon>Lactobacillales</taxon>
        <taxon>Lactobacillaceae</taxon>
        <taxon>Companilactobacillus</taxon>
    </lineage>
</organism>
<evidence type="ECO:0000313" key="2">
    <source>
        <dbReference type="EMBL" id="ALB29798.1"/>
    </source>
</evidence>
<dbReference type="STRING" id="1074467.JP39_10785"/>
<dbReference type="Proteomes" id="UP000061546">
    <property type="component" value="Chromosome"/>
</dbReference>
<dbReference type="RefSeq" id="WP_041500223.1">
    <property type="nucleotide sequence ID" value="NZ_BJDV01000003.1"/>
</dbReference>
<feature type="transmembrane region" description="Helical" evidence="1">
    <location>
        <begin position="26"/>
        <end position="45"/>
    </location>
</feature>
<sequence length="101" mass="11759">MTFQEMKDGYEQEVTYQKHMLKNLGYWFQLFTILGGIGIVLIYFYHAQSSWLKILGIVLLVLGAFGMLLFGYSGWKGQQNVNALIDDYESKVDYLHKKSHK</sequence>
<evidence type="ECO:0000256" key="1">
    <source>
        <dbReference type="SAM" id="Phobius"/>
    </source>
</evidence>
<feature type="transmembrane region" description="Helical" evidence="1">
    <location>
        <begin position="51"/>
        <end position="72"/>
    </location>
</feature>
<accession>A0A0K2LF35</accession>
<keyword evidence="3" id="KW-1185">Reference proteome</keyword>
<keyword evidence="1" id="KW-1133">Transmembrane helix</keyword>
<dbReference type="EMBL" id="CP012559">
    <property type="protein sequence ID" value="ALB29798.1"/>
    <property type="molecule type" value="Genomic_DNA"/>
</dbReference>
<dbReference type="OrthoDB" id="2142680at2"/>
<protein>
    <submittedName>
        <fullName evidence="2">PTS fructose transporter subunit IA</fullName>
    </submittedName>
</protein>
<keyword evidence="1" id="KW-0472">Membrane</keyword>
<dbReference type="AlphaFoldDB" id="A0A0K2LF35"/>
<evidence type="ECO:0000313" key="3">
    <source>
        <dbReference type="Proteomes" id="UP000061546"/>
    </source>
</evidence>
<name>A0A0K2LF35_9LACO</name>
<dbReference type="KEGG" id="lhi:JP39_10785"/>
<proteinExistence type="predicted"/>